<dbReference type="NCBIfam" id="TIGR00042">
    <property type="entry name" value="RdgB/HAM1 family non-canonical purine NTP pyrophosphatase"/>
    <property type="match status" value="1"/>
</dbReference>
<accession>A0A4Y8WQR9</accession>
<dbReference type="GO" id="GO:0009117">
    <property type="term" value="P:nucleotide metabolic process"/>
    <property type="evidence" value="ECO:0007669"/>
    <property type="project" value="UniProtKB-KW"/>
</dbReference>
<evidence type="ECO:0000256" key="2">
    <source>
        <dbReference type="ARBA" id="ARBA00011738"/>
    </source>
</evidence>
<keyword evidence="7 10" id="KW-0546">Nucleotide metabolism</keyword>
<keyword evidence="6 10" id="KW-0460">Magnesium</keyword>
<protein>
    <recommendedName>
        <fullName evidence="10">dITP/XTP pyrophosphatase</fullName>
        <ecNumber evidence="10">3.6.1.66</ecNumber>
    </recommendedName>
    <alternativeName>
        <fullName evidence="10">Non-canonical purine NTP pyrophosphatase</fullName>
    </alternativeName>
    <alternativeName>
        <fullName evidence="10">Non-standard purine NTP pyrophosphatase</fullName>
    </alternativeName>
    <alternativeName>
        <fullName evidence="10">Nucleoside-triphosphate diphosphatase</fullName>
    </alternativeName>
    <alternativeName>
        <fullName evidence="10">Nucleoside-triphosphate pyrophosphatase</fullName>
        <shortName evidence="10">NTPase</shortName>
    </alternativeName>
</protein>
<evidence type="ECO:0000256" key="10">
    <source>
        <dbReference type="HAMAP-Rule" id="MF_01405"/>
    </source>
</evidence>
<dbReference type="Proteomes" id="UP000297225">
    <property type="component" value="Unassembled WGS sequence"/>
</dbReference>
<dbReference type="GO" id="GO:0005829">
    <property type="term" value="C:cytosol"/>
    <property type="evidence" value="ECO:0007669"/>
    <property type="project" value="TreeGrafter"/>
</dbReference>
<dbReference type="STRING" id="1122973.GCA_000379925_01614"/>
<evidence type="ECO:0000313" key="12">
    <source>
        <dbReference type="EMBL" id="TFH96444.1"/>
    </source>
</evidence>
<name>A0A4Y8WQR9_9PORP</name>
<evidence type="ECO:0000256" key="3">
    <source>
        <dbReference type="ARBA" id="ARBA00022723"/>
    </source>
</evidence>
<comment type="catalytic activity">
    <reaction evidence="8 10">
        <text>dITP + H2O = dIMP + diphosphate + H(+)</text>
        <dbReference type="Rhea" id="RHEA:28342"/>
        <dbReference type="ChEBI" id="CHEBI:15377"/>
        <dbReference type="ChEBI" id="CHEBI:15378"/>
        <dbReference type="ChEBI" id="CHEBI:33019"/>
        <dbReference type="ChEBI" id="CHEBI:61194"/>
        <dbReference type="ChEBI" id="CHEBI:61382"/>
        <dbReference type="EC" id="3.6.1.66"/>
    </reaction>
</comment>
<feature type="binding site" evidence="10">
    <location>
        <begin position="7"/>
        <end position="12"/>
    </location>
    <ligand>
        <name>substrate</name>
    </ligand>
</feature>
<comment type="cofactor">
    <cofactor evidence="10">
        <name>Mg(2+)</name>
        <dbReference type="ChEBI" id="CHEBI:18420"/>
    </cofactor>
    <text evidence="10">Binds 1 Mg(2+) ion per subunit.</text>
</comment>
<evidence type="ECO:0000256" key="6">
    <source>
        <dbReference type="ARBA" id="ARBA00022842"/>
    </source>
</evidence>
<keyword evidence="4 10" id="KW-0547">Nucleotide-binding</keyword>
<comment type="caution">
    <text evidence="10">Lacks conserved residue(s) required for the propagation of feature annotation.</text>
</comment>
<dbReference type="InterPro" id="IPR002637">
    <property type="entry name" value="RdgB/HAM1"/>
</dbReference>
<keyword evidence="13" id="KW-1185">Reference proteome</keyword>
<feature type="binding site" evidence="10">
    <location>
        <begin position="151"/>
        <end position="154"/>
    </location>
    <ligand>
        <name>substrate</name>
    </ligand>
</feature>
<dbReference type="InterPro" id="IPR029001">
    <property type="entry name" value="ITPase-like_fam"/>
</dbReference>
<dbReference type="PANTHER" id="PTHR11067:SF9">
    <property type="entry name" value="INOSINE TRIPHOSPHATE PYROPHOSPHATASE"/>
    <property type="match status" value="1"/>
</dbReference>
<gene>
    <name evidence="12" type="primary">rdgB</name>
    <name evidence="12" type="ORF">E4P47_02400</name>
</gene>
<dbReference type="InterPro" id="IPR020922">
    <property type="entry name" value="dITP/XTP_pyrophosphatase"/>
</dbReference>
<feature type="binding site" evidence="10">
    <location>
        <position position="71"/>
    </location>
    <ligand>
        <name>Mg(2+)</name>
        <dbReference type="ChEBI" id="CHEBI:18420"/>
    </ligand>
</feature>
<dbReference type="GO" id="GO:0009146">
    <property type="term" value="P:purine nucleoside triphosphate catabolic process"/>
    <property type="evidence" value="ECO:0007669"/>
    <property type="project" value="UniProtKB-UniRule"/>
</dbReference>
<dbReference type="EMBL" id="SPNC01000020">
    <property type="protein sequence ID" value="TFH96444.1"/>
    <property type="molecule type" value="Genomic_DNA"/>
</dbReference>
<proteinExistence type="inferred from homology"/>
<evidence type="ECO:0000256" key="4">
    <source>
        <dbReference type="ARBA" id="ARBA00022741"/>
    </source>
</evidence>
<evidence type="ECO:0000256" key="9">
    <source>
        <dbReference type="ARBA" id="ARBA00052017"/>
    </source>
</evidence>
<evidence type="ECO:0000256" key="8">
    <source>
        <dbReference type="ARBA" id="ARBA00051875"/>
    </source>
</evidence>
<comment type="subunit">
    <text evidence="2 10">Homodimer.</text>
</comment>
<dbReference type="OrthoDB" id="9807456at2"/>
<sequence>MKLLIATHNEHKTQEIRDILFASGLSIELYSLRDLGDMEEIPETGDTLSENALQKAQAGYDRHGINCFADDTGLEVEALGGAPGVYSARYAGPKCNPKDNIEKLLGELQGITNRKARFRTVIALVLDGEKYYFEGEVKGEITEDLKGKDGFGYDPIFLPEGFNETFAEMSEEEKNSISHRGRATQKLIEFLRSRQ</sequence>
<feature type="active site" description="Proton acceptor" evidence="10">
    <location>
        <position position="71"/>
    </location>
</feature>
<comment type="function">
    <text evidence="10">Pyrophosphatase that catalyzes the hydrolysis of nucleoside triphosphates to their monophosphate derivatives, with a high preference for the non-canonical purine nucleotides XTP (xanthosine triphosphate), dITP (deoxyinosine triphosphate) and ITP. Seems to function as a house-cleaning enzyme that removes non-canonical purine nucleotides from the nucleotide pool, thus preventing their incorporation into DNA/RNA and avoiding chromosomal lesions.</text>
</comment>
<feature type="binding site" evidence="10">
    <location>
        <begin position="179"/>
        <end position="180"/>
    </location>
    <ligand>
        <name>substrate</name>
    </ligand>
</feature>
<feature type="binding site" evidence="10">
    <location>
        <position position="72"/>
    </location>
    <ligand>
        <name>substrate</name>
    </ligand>
</feature>
<dbReference type="CDD" id="cd00515">
    <property type="entry name" value="HAM1"/>
    <property type="match status" value="1"/>
</dbReference>
<organism evidence="12 13">
    <name type="scientific">Porphyromonas levii</name>
    <dbReference type="NCBI Taxonomy" id="28114"/>
    <lineage>
        <taxon>Bacteria</taxon>
        <taxon>Pseudomonadati</taxon>
        <taxon>Bacteroidota</taxon>
        <taxon>Bacteroidia</taxon>
        <taxon>Bacteroidales</taxon>
        <taxon>Porphyromonadaceae</taxon>
        <taxon>Porphyromonas</taxon>
    </lineage>
</organism>
<comment type="similarity">
    <text evidence="1 10 11">Belongs to the HAM1 NTPase family.</text>
</comment>
<keyword evidence="3 10" id="KW-0479">Metal-binding</keyword>
<dbReference type="Gene3D" id="3.90.950.10">
    <property type="match status" value="1"/>
</dbReference>
<evidence type="ECO:0000256" key="1">
    <source>
        <dbReference type="ARBA" id="ARBA00008023"/>
    </source>
</evidence>
<evidence type="ECO:0000256" key="11">
    <source>
        <dbReference type="RuleBase" id="RU003781"/>
    </source>
</evidence>
<dbReference type="GO" id="GO:0035870">
    <property type="term" value="F:dITP diphosphatase activity"/>
    <property type="evidence" value="ECO:0007669"/>
    <property type="project" value="UniProtKB-UniRule"/>
</dbReference>
<comment type="catalytic activity">
    <reaction evidence="9 10">
        <text>XTP + H2O = XMP + diphosphate + H(+)</text>
        <dbReference type="Rhea" id="RHEA:28610"/>
        <dbReference type="ChEBI" id="CHEBI:15377"/>
        <dbReference type="ChEBI" id="CHEBI:15378"/>
        <dbReference type="ChEBI" id="CHEBI:33019"/>
        <dbReference type="ChEBI" id="CHEBI:57464"/>
        <dbReference type="ChEBI" id="CHEBI:61314"/>
        <dbReference type="EC" id="3.6.1.66"/>
    </reaction>
</comment>
<dbReference type="GO" id="GO:0000166">
    <property type="term" value="F:nucleotide binding"/>
    <property type="evidence" value="ECO:0007669"/>
    <property type="project" value="UniProtKB-KW"/>
</dbReference>
<keyword evidence="5 10" id="KW-0378">Hydrolase</keyword>
<dbReference type="SUPFAM" id="SSF52972">
    <property type="entry name" value="ITPase-like"/>
    <property type="match status" value="1"/>
</dbReference>
<dbReference type="RefSeq" id="WP_134849553.1">
    <property type="nucleotide sequence ID" value="NZ_CP197400.1"/>
</dbReference>
<dbReference type="AlphaFoldDB" id="A0A4Y8WQR9"/>
<dbReference type="HAMAP" id="MF_01405">
    <property type="entry name" value="Non_canon_purine_NTPase"/>
    <property type="match status" value="1"/>
</dbReference>
<dbReference type="Pfam" id="PF01725">
    <property type="entry name" value="Ham1p_like"/>
    <property type="match status" value="1"/>
</dbReference>
<feature type="binding site" evidence="10">
    <location>
        <position position="174"/>
    </location>
    <ligand>
        <name>substrate</name>
    </ligand>
</feature>
<dbReference type="GO" id="GO:0017111">
    <property type="term" value="F:ribonucleoside triphosphate phosphatase activity"/>
    <property type="evidence" value="ECO:0007669"/>
    <property type="project" value="InterPro"/>
</dbReference>
<dbReference type="EC" id="3.6.1.66" evidence="10"/>
<dbReference type="GO" id="GO:0046872">
    <property type="term" value="F:metal ion binding"/>
    <property type="evidence" value="ECO:0007669"/>
    <property type="project" value="UniProtKB-KW"/>
</dbReference>
<reference evidence="12 13" key="1">
    <citation type="submission" date="2019-03" db="EMBL/GenBank/DDBJ databases">
        <title>Porphyromonas levii Isolated from the Uterus of Dairy Cows.</title>
        <authorList>
            <person name="Francis A.M."/>
        </authorList>
    </citation>
    <scope>NUCLEOTIDE SEQUENCE [LARGE SCALE GENOMIC DNA]</scope>
    <source>
        <strain evidence="12 13">AF5678</strain>
    </source>
</reference>
<dbReference type="GO" id="GO:0036220">
    <property type="term" value="F:ITP diphosphatase activity"/>
    <property type="evidence" value="ECO:0007669"/>
    <property type="project" value="UniProtKB-UniRule"/>
</dbReference>
<evidence type="ECO:0000256" key="5">
    <source>
        <dbReference type="ARBA" id="ARBA00022801"/>
    </source>
</evidence>
<dbReference type="FunFam" id="3.90.950.10:FF:000001">
    <property type="entry name" value="dITP/XTP pyrophosphatase"/>
    <property type="match status" value="1"/>
</dbReference>
<comment type="catalytic activity">
    <reaction evidence="10">
        <text>ITP + H2O = IMP + diphosphate + H(+)</text>
        <dbReference type="Rhea" id="RHEA:29399"/>
        <dbReference type="ChEBI" id="CHEBI:15377"/>
        <dbReference type="ChEBI" id="CHEBI:15378"/>
        <dbReference type="ChEBI" id="CHEBI:33019"/>
        <dbReference type="ChEBI" id="CHEBI:58053"/>
        <dbReference type="ChEBI" id="CHEBI:61402"/>
        <dbReference type="EC" id="3.6.1.66"/>
    </reaction>
</comment>
<evidence type="ECO:0000313" key="13">
    <source>
        <dbReference type="Proteomes" id="UP000297225"/>
    </source>
</evidence>
<dbReference type="PANTHER" id="PTHR11067">
    <property type="entry name" value="INOSINE TRIPHOSPHATE PYROPHOSPHATASE/HAM1 PROTEIN"/>
    <property type="match status" value="1"/>
</dbReference>
<evidence type="ECO:0000256" key="7">
    <source>
        <dbReference type="ARBA" id="ARBA00023080"/>
    </source>
</evidence>
<comment type="caution">
    <text evidence="12">The sequence shown here is derived from an EMBL/GenBank/DDBJ whole genome shotgun (WGS) entry which is preliminary data.</text>
</comment>
<dbReference type="GO" id="GO:0036222">
    <property type="term" value="F:XTP diphosphatase activity"/>
    <property type="evidence" value="ECO:0007669"/>
    <property type="project" value="UniProtKB-UniRule"/>
</dbReference>